<evidence type="ECO:0000256" key="5">
    <source>
        <dbReference type="ARBA" id="ARBA00022679"/>
    </source>
</evidence>
<dbReference type="InterPro" id="IPR023468">
    <property type="entry name" value="Riboflavin_kinase"/>
</dbReference>
<dbReference type="Gene3D" id="3.40.50.150">
    <property type="entry name" value="Vaccinia Virus protein VP39"/>
    <property type="match status" value="1"/>
</dbReference>
<keyword evidence="5" id="KW-0808">Transferase</keyword>
<dbReference type="SMART" id="SM00904">
    <property type="entry name" value="Flavokinase"/>
    <property type="match status" value="1"/>
</dbReference>
<evidence type="ECO:0000256" key="6">
    <source>
        <dbReference type="ARBA" id="ARBA00022741"/>
    </source>
</evidence>
<dbReference type="GO" id="GO:0008531">
    <property type="term" value="F:riboflavin kinase activity"/>
    <property type="evidence" value="ECO:0007669"/>
    <property type="project" value="UniProtKB-EC"/>
</dbReference>
<dbReference type="InterPro" id="IPR015865">
    <property type="entry name" value="Riboflavin_kinase_bac/euk"/>
</dbReference>
<dbReference type="InterPro" id="IPR029063">
    <property type="entry name" value="SAM-dependent_MTases_sf"/>
</dbReference>
<comment type="caution">
    <text evidence="9">The sequence shown here is derived from an EMBL/GenBank/DDBJ whole genome shotgun (WGS) entry which is preliminary data.</text>
</comment>
<evidence type="ECO:0000256" key="1">
    <source>
        <dbReference type="ARBA" id="ARBA00005201"/>
    </source>
</evidence>
<evidence type="ECO:0000313" key="9">
    <source>
        <dbReference type="EMBL" id="GFR51297.1"/>
    </source>
</evidence>
<dbReference type="PANTHER" id="PTHR22749:SF6">
    <property type="entry name" value="RIBOFLAVIN KINASE"/>
    <property type="match status" value="1"/>
</dbReference>
<dbReference type="SUPFAM" id="SSF53335">
    <property type="entry name" value="S-adenosyl-L-methionine-dependent methyltransferases"/>
    <property type="match status" value="1"/>
</dbReference>
<name>A0AAD3E2H7_9CHLO</name>
<evidence type="ECO:0000259" key="8">
    <source>
        <dbReference type="SMART" id="SM00904"/>
    </source>
</evidence>
<gene>
    <name evidence="9" type="ORF">Agub_g13659</name>
</gene>
<comment type="pathway">
    <text evidence="1">Cofactor biosynthesis; FMN biosynthesis; FMN from riboflavin (ATP route): step 1/1.</text>
</comment>
<dbReference type="Proteomes" id="UP001054857">
    <property type="component" value="Unassembled WGS sequence"/>
</dbReference>
<evidence type="ECO:0000256" key="2">
    <source>
        <dbReference type="ARBA" id="ARBA00012105"/>
    </source>
</evidence>
<dbReference type="SUPFAM" id="SSF82114">
    <property type="entry name" value="Riboflavin kinase-like"/>
    <property type="match status" value="1"/>
</dbReference>
<dbReference type="Pfam" id="PF01687">
    <property type="entry name" value="Flavokinase"/>
    <property type="match status" value="1"/>
</dbReference>
<feature type="domain" description="Riboflavin kinase" evidence="8">
    <location>
        <begin position="235"/>
        <end position="377"/>
    </location>
</feature>
<dbReference type="AlphaFoldDB" id="A0AAD3E2H7"/>
<evidence type="ECO:0000256" key="3">
    <source>
        <dbReference type="ARBA" id="ARBA00022630"/>
    </source>
</evidence>
<accession>A0AAD3E2H7</accession>
<dbReference type="PANTHER" id="PTHR22749">
    <property type="entry name" value="RIBOFLAVIN KINASE/FMN ADENYLYLTRANSFERASE"/>
    <property type="match status" value="1"/>
</dbReference>
<dbReference type="EMBL" id="BMAR01000048">
    <property type="protein sequence ID" value="GFR51297.1"/>
    <property type="molecule type" value="Genomic_DNA"/>
</dbReference>
<organism evidence="9 10">
    <name type="scientific">Astrephomene gubernaculifera</name>
    <dbReference type="NCBI Taxonomy" id="47775"/>
    <lineage>
        <taxon>Eukaryota</taxon>
        <taxon>Viridiplantae</taxon>
        <taxon>Chlorophyta</taxon>
        <taxon>core chlorophytes</taxon>
        <taxon>Chlorophyceae</taxon>
        <taxon>CS clade</taxon>
        <taxon>Chlamydomonadales</taxon>
        <taxon>Astrephomenaceae</taxon>
        <taxon>Astrephomene</taxon>
    </lineage>
</organism>
<keyword evidence="3" id="KW-0285">Flavoprotein</keyword>
<keyword evidence="6" id="KW-0547">Nucleotide-binding</keyword>
<evidence type="ECO:0000256" key="4">
    <source>
        <dbReference type="ARBA" id="ARBA00022643"/>
    </source>
</evidence>
<dbReference type="GO" id="GO:0009398">
    <property type="term" value="P:FMN biosynthetic process"/>
    <property type="evidence" value="ECO:0007669"/>
    <property type="project" value="TreeGrafter"/>
</dbReference>
<keyword evidence="4" id="KW-0288">FMN</keyword>
<evidence type="ECO:0000256" key="7">
    <source>
        <dbReference type="ARBA" id="ARBA00022840"/>
    </source>
</evidence>
<keyword evidence="7" id="KW-0067">ATP-binding</keyword>
<dbReference type="InterPro" id="IPR023465">
    <property type="entry name" value="Riboflavin_kinase_dom_sf"/>
</dbReference>
<dbReference type="Gene3D" id="2.40.30.30">
    <property type="entry name" value="Riboflavin kinase-like"/>
    <property type="match status" value="1"/>
</dbReference>
<dbReference type="EC" id="2.7.1.26" evidence="2"/>
<keyword evidence="10" id="KW-1185">Reference proteome</keyword>
<sequence>MSASLGRVAGQMKRFNLSTSAHTLRSAKCPRPVSRAALCVRAMTLKAVPVEASIRPASPRTKELAMRIKLAPGLGPDARAIVVGSGALAVIDVLKYLGVQDITAVDTTPDFISVVKTAHGTASTLGNEPGVRVWCGDFTELPAYMGPADLVVFTDEPFGTQLSPRDALVRACLTIRPGGSIIVNSEMESRRWQPKYPPTRDVLAGLVAGLPVNIHSEQEADSGYCGVLQVPYNYRLRSPIHLSGPVVRGFGRGSRQMGTPTANIDPEPLTETLAGMAPGVYFGWARLAAPPGWPPADSAVHKVVLNVGWRPTVNQGGEAPSVECHILHDFVGGSDFYGCNLQVVVLGFLRPEIRFAGLDALVARIRADIAIARVQLDTPDLRARAAMLGQQQQQQQ</sequence>
<proteinExistence type="predicted"/>
<reference evidence="9 10" key="1">
    <citation type="journal article" date="2021" name="Sci. Rep.">
        <title>Genome sequencing of the multicellular alga Astrephomene provides insights into convergent evolution of germ-soma differentiation.</title>
        <authorList>
            <person name="Yamashita S."/>
            <person name="Yamamoto K."/>
            <person name="Matsuzaki R."/>
            <person name="Suzuki S."/>
            <person name="Yamaguchi H."/>
            <person name="Hirooka S."/>
            <person name="Minakuchi Y."/>
            <person name="Miyagishima S."/>
            <person name="Kawachi M."/>
            <person name="Toyoda A."/>
            <person name="Nozaki H."/>
        </authorList>
    </citation>
    <scope>NUCLEOTIDE SEQUENCE [LARGE SCALE GENOMIC DNA]</scope>
    <source>
        <strain evidence="9 10">NIES-4017</strain>
    </source>
</reference>
<protein>
    <recommendedName>
        <fullName evidence="2">riboflavin kinase</fullName>
        <ecNumber evidence="2">2.7.1.26</ecNumber>
    </recommendedName>
</protein>
<dbReference type="CDD" id="cd02440">
    <property type="entry name" value="AdoMet_MTases"/>
    <property type="match status" value="1"/>
</dbReference>
<dbReference type="GO" id="GO:0005524">
    <property type="term" value="F:ATP binding"/>
    <property type="evidence" value="ECO:0007669"/>
    <property type="project" value="UniProtKB-KW"/>
</dbReference>
<evidence type="ECO:0000313" key="10">
    <source>
        <dbReference type="Proteomes" id="UP001054857"/>
    </source>
</evidence>
<dbReference type="GO" id="GO:0009231">
    <property type="term" value="P:riboflavin biosynthetic process"/>
    <property type="evidence" value="ECO:0007669"/>
    <property type="project" value="InterPro"/>
</dbReference>